<evidence type="ECO:0000313" key="2">
    <source>
        <dbReference type="Proteomes" id="UP001338582"/>
    </source>
</evidence>
<dbReference type="InterPro" id="IPR013183">
    <property type="entry name" value="Hsk3-like"/>
</dbReference>
<dbReference type="KEGG" id="asau:88171770"/>
<dbReference type="Proteomes" id="UP001338582">
    <property type="component" value="Chromosome 1"/>
</dbReference>
<dbReference type="RefSeq" id="XP_062875847.1">
    <property type="nucleotide sequence ID" value="XM_063019777.1"/>
</dbReference>
<dbReference type="GO" id="GO:0051010">
    <property type="term" value="F:microtubule plus-end binding"/>
    <property type="evidence" value="ECO:0007669"/>
    <property type="project" value="TreeGrafter"/>
</dbReference>
<dbReference type="PANTHER" id="PTHR28289:SF1">
    <property type="entry name" value="DASH COMPLEX SUBUNIT HSK3"/>
    <property type="match status" value="1"/>
</dbReference>
<dbReference type="EMBL" id="CP138894">
    <property type="protein sequence ID" value="WPK23461.1"/>
    <property type="molecule type" value="Genomic_DNA"/>
</dbReference>
<sequence>MSASQMAQLNEQFAILQANLAEFDGLIKDVSVQYQSLQDLAIMHGSMFMASQTVFGNNYNMEEERP</sequence>
<evidence type="ECO:0000313" key="1">
    <source>
        <dbReference type="EMBL" id="WPK23461.1"/>
    </source>
</evidence>
<dbReference type="InterPro" id="IPR042332">
    <property type="entry name" value="Hsk3"/>
</dbReference>
<dbReference type="GO" id="GO:0042729">
    <property type="term" value="C:DASH complex"/>
    <property type="evidence" value="ECO:0007669"/>
    <property type="project" value="TreeGrafter"/>
</dbReference>
<dbReference type="Pfam" id="PF08227">
    <property type="entry name" value="DASH_Hsk3"/>
    <property type="match status" value="1"/>
</dbReference>
<dbReference type="PANTHER" id="PTHR28289">
    <property type="entry name" value="DASH COMPLEX SUBUNIT HSK3"/>
    <property type="match status" value="1"/>
</dbReference>
<gene>
    <name evidence="1" type="ORF">PUMCH_000702</name>
</gene>
<accession>A0AAX4H4J6</accession>
<dbReference type="GeneID" id="88171770"/>
<reference evidence="1 2" key="1">
    <citation type="submission" date="2023-10" db="EMBL/GenBank/DDBJ databases">
        <title>Draft Genome Sequence of Candida saopaulonensis from a very Premature Infant with Sepsis.</title>
        <authorList>
            <person name="Ning Y."/>
            <person name="Dai R."/>
            <person name="Xiao M."/>
            <person name="Xu Y."/>
            <person name="Yan Q."/>
            <person name="Zhang L."/>
        </authorList>
    </citation>
    <scope>NUCLEOTIDE SEQUENCE [LARGE SCALE GENOMIC DNA]</scope>
    <source>
        <strain evidence="1 2">19XY460</strain>
    </source>
</reference>
<name>A0AAX4H4J6_9ASCO</name>
<dbReference type="AlphaFoldDB" id="A0AAX4H4J6"/>
<keyword evidence="2" id="KW-1185">Reference proteome</keyword>
<dbReference type="GO" id="GO:0008608">
    <property type="term" value="P:attachment of spindle microtubules to kinetochore"/>
    <property type="evidence" value="ECO:0007669"/>
    <property type="project" value="InterPro"/>
</dbReference>
<organism evidence="1 2">
    <name type="scientific">Australozyma saopauloensis</name>
    <dbReference type="NCBI Taxonomy" id="291208"/>
    <lineage>
        <taxon>Eukaryota</taxon>
        <taxon>Fungi</taxon>
        <taxon>Dikarya</taxon>
        <taxon>Ascomycota</taxon>
        <taxon>Saccharomycotina</taxon>
        <taxon>Pichiomycetes</taxon>
        <taxon>Metschnikowiaceae</taxon>
        <taxon>Australozyma</taxon>
    </lineage>
</organism>
<proteinExistence type="predicted"/>
<protein>
    <submittedName>
        <fullName evidence="1">Uncharacterized protein</fullName>
    </submittedName>
</protein>